<dbReference type="EMBL" id="UYRT01034867">
    <property type="protein sequence ID" value="VDK79419.1"/>
    <property type="molecule type" value="Genomic_DNA"/>
</dbReference>
<accession>A0A183DMI6</accession>
<reference evidence="3" key="1">
    <citation type="submission" date="2016-06" db="UniProtKB">
        <authorList>
            <consortium name="WormBaseParasite"/>
        </authorList>
    </citation>
    <scope>IDENTIFICATION</scope>
</reference>
<dbReference type="AlphaFoldDB" id="A0A183DMI6"/>
<sequence length="93" mass="10912">MNLCRTAHWVVEHLSPDRLVYHPSVDRSKCDFREDSSIHPFFKSTNADYRVHLFCLTVDFYFSHASAEPFRRESNFCFFLESSAASLLHIIDP</sequence>
<dbReference type="InterPro" id="IPR044929">
    <property type="entry name" value="DNA/RNA_non-sp_Endonuclease_sf"/>
</dbReference>
<reference evidence="1 2" key="2">
    <citation type="submission" date="2018-11" db="EMBL/GenBank/DDBJ databases">
        <authorList>
            <consortium name="Pathogen Informatics"/>
        </authorList>
    </citation>
    <scope>NUCLEOTIDE SEQUENCE [LARGE SCALE GENOMIC DNA]</scope>
</reference>
<dbReference type="WBParaSite" id="GPUH_0000993801-mRNA-1">
    <property type="protein sequence ID" value="GPUH_0000993801-mRNA-1"/>
    <property type="gene ID" value="GPUH_0000993801"/>
</dbReference>
<name>A0A183DMI6_9BILA</name>
<evidence type="ECO:0000313" key="3">
    <source>
        <dbReference type="WBParaSite" id="GPUH_0000993801-mRNA-1"/>
    </source>
</evidence>
<dbReference type="Proteomes" id="UP000271098">
    <property type="component" value="Unassembled WGS sequence"/>
</dbReference>
<protein>
    <submittedName>
        <fullName evidence="3">Secreted protein</fullName>
    </submittedName>
</protein>
<dbReference type="InterPro" id="IPR044925">
    <property type="entry name" value="His-Me_finger_sf"/>
</dbReference>
<evidence type="ECO:0000313" key="2">
    <source>
        <dbReference type="Proteomes" id="UP000271098"/>
    </source>
</evidence>
<proteinExistence type="predicted"/>
<dbReference type="OrthoDB" id="5418055at2759"/>
<gene>
    <name evidence="1" type="ORF">GPUH_LOCUS9924</name>
</gene>
<dbReference type="SUPFAM" id="SSF54060">
    <property type="entry name" value="His-Me finger endonucleases"/>
    <property type="match status" value="1"/>
</dbReference>
<dbReference type="Gene3D" id="3.40.570.10">
    <property type="entry name" value="Extracellular Endonuclease, subunit A"/>
    <property type="match status" value="1"/>
</dbReference>
<keyword evidence="2" id="KW-1185">Reference proteome</keyword>
<organism evidence="3">
    <name type="scientific">Gongylonema pulchrum</name>
    <dbReference type="NCBI Taxonomy" id="637853"/>
    <lineage>
        <taxon>Eukaryota</taxon>
        <taxon>Metazoa</taxon>
        <taxon>Ecdysozoa</taxon>
        <taxon>Nematoda</taxon>
        <taxon>Chromadorea</taxon>
        <taxon>Rhabditida</taxon>
        <taxon>Spirurina</taxon>
        <taxon>Spiruromorpha</taxon>
        <taxon>Spiruroidea</taxon>
        <taxon>Gongylonematidae</taxon>
        <taxon>Gongylonema</taxon>
    </lineage>
</organism>
<evidence type="ECO:0000313" key="1">
    <source>
        <dbReference type="EMBL" id="VDK79419.1"/>
    </source>
</evidence>